<dbReference type="OrthoDB" id="5195011at2"/>
<protein>
    <recommendedName>
        <fullName evidence="3">ACT domain-containing protein</fullName>
    </recommendedName>
</protein>
<name>A0A1M7SQX3_9ACTN</name>
<proteinExistence type="predicted"/>
<reference evidence="1 2" key="1">
    <citation type="submission" date="2016-12" db="EMBL/GenBank/DDBJ databases">
        <authorList>
            <person name="Song W.-J."/>
            <person name="Kurnit D.M."/>
        </authorList>
    </citation>
    <scope>NUCLEOTIDE SEQUENCE [LARGE SCALE GENOMIC DNA]</scope>
    <source>
        <strain evidence="1 2">DSM 43162</strain>
    </source>
</reference>
<dbReference type="AlphaFoldDB" id="A0A1M7SQX3"/>
<sequence>MSPLPLSPVKLHITAADLPCVQRVLTLLTGRAYSLTRFEAEEAGAGRWRLSIDTMADADGAELLEARLLRLPSVLTVDLDRSTALAGAG</sequence>
<gene>
    <name evidence="1" type="ORF">SAMN05660350_01015</name>
</gene>
<evidence type="ECO:0000313" key="1">
    <source>
        <dbReference type="EMBL" id="SHN60943.1"/>
    </source>
</evidence>
<accession>A0A1M7SQX3</accession>
<evidence type="ECO:0000313" key="2">
    <source>
        <dbReference type="Proteomes" id="UP000184428"/>
    </source>
</evidence>
<dbReference type="RefSeq" id="WP_072914369.1">
    <property type="nucleotide sequence ID" value="NZ_FRDM01000003.1"/>
</dbReference>
<dbReference type="EMBL" id="FRDM01000003">
    <property type="protein sequence ID" value="SHN60943.1"/>
    <property type="molecule type" value="Genomic_DNA"/>
</dbReference>
<organism evidence="1 2">
    <name type="scientific">Geodermatophilus obscurus</name>
    <dbReference type="NCBI Taxonomy" id="1861"/>
    <lineage>
        <taxon>Bacteria</taxon>
        <taxon>Bacillati</taxon>
        <taxon>Actinomycetota</taxon>
        <taxon>Actinomycetes</taxon>
        <taxon>Geodermatophilales</taxon>
        <taxon>Geodermatophilaceae</taxon>
        <taxon>Geodermatophilus</taxon>
    </lineage>
</organism>
<evidence type="ECO:0008006" key="3">
    <source>
        <dbReference type="Google" id="ProtNLM"/>
    </source>
</evidence>
<dbReference type="Proteomes" id="UP000184428">
    <property type="component" value="Unassembled WGS sequence"/>
</dbReference>